<keyword evidence="1" id="KW-0472">Membrane</keyword>
<name>A0AAU8MI20_9CAUD</name>
<feature type="transmembrane region" description="Helical" evidence="1">
    <location>
        <begin position="102"/>
        <end position="124"/>
    </location>
</feature>
<protein>
    <submittedName>
        <fullName evidence="2">Uncharacterized protein</fullName>
    </submittedName>
</protein>
<organism evidence="2">
    <name type="scientific">Geladintestivirus 6</name>
    <dbReference type="NCBI Taxonomy" id="3233138"/>
    <lineage>
        <taxon>Viruses</taxon>
        <taxon>Duplodnaviria</taxon>
        <taxon>Heunggongvirae</taxon>
        <taxon>Uroviricota</taxon>
        <taxon>Caudoviricetes</taxon>
        <taxon>Crassvirales</taxon>
    </lineage>
</organism>
<accession>A0AAU8MI20</accession>
<keyword evidence="1" id="KW-1133">Transmembrane helix</keyword>
<proteinExistence type="predicted"/>
<reference evidence="2" key="1">
    <citation type="submission" date="2024-06" db="EMBL/GenBank/DDBJ databases">
        <title>Intestivirid acquisition increases across infancy in a wild primate population.</title>
        <authorList>
            <person name="Schneider-Creas I.A."/>
            <person name="Moya I.L."/>
            <person name="Chiou K.L."/>
            <person name="Baniel A."/>
            <person name="Azanaw Haile A."/>
            <person name="Kebede F."/>
            <person name="Abebe B."/>
            <person name="Snyder-Mackler N."/>
            <person name="Varsani A."/>
        </authorList>
    </citation>
    <scope>NUCLEOTIDE SEQUENCE</scope>
    <source>
        <strain evidence="2">Int_RNL_2018_1178_PEE</strain>
    </source>
</reference>
<keyword evidence="1" id="KW-0812">Transmembrane</keyword>
<dbReference type="EMBL" id="PP965496">
    <property type="protein sequence ID" value="XCO00227.1"/>
    <property type="molecule type" value="Genomic_DNA"/>
</dbReference>
<sequence>MAEINTGLMKKTKAQLVEIILRKDEIERGCRTEINNLIKRIKGYDVDIKGMTKQLETDKFIIGKQADNLVEKENLIEDMKSQFDISATEIAEAKETVYMYKYYVKALSIACAALAVALICKLFVF</sequence>
<evidence type="ECO:0000313" key="2">
    <source>
        <dbReference type="EMBL" id="XCO00227.1"/>
    </source>
</evidence>
<evidence type="ECO:0000256" key="1">
    <source>
        <dbReference type="SAM" id="Phobius"/>
    </source>
</evidence>